<feature type="transmembrane region" description="Helical" evidence="1">
    <location>
        <begin position="211"/>
        <end position="229"/>
    </location>
</feature>
<name>A0ABS4DAI7_9CHLR</name>
<feature type="transmembrane region" description="Helical" evidence="1">
    <location>
        <begin position="21"/>
        <end position="42"/>
    </location>
</feature>
<protein>
    <submittedName>
        <fullName evidence="2">ABC transporter permease subunit</fullName>
    </submittedName>
</protein>
<keyword evidence="1" id="KW-1133">Transmembrane helix</keyword>
<keyword evidence="1" id="KW-0472">Membrane</keyword>
<dbReference type="EMBL" id="SIJK02000019">
    <property type="protein sequence ID" value="MBP1466451.1"/>
    <property type="molecule type" value="Genomic_DNA"/>
</dbReference>
<evidence type="ECO:0000313" key="2">
    <source>
        <dbReference type="EMBL" id="MBP1466451.1"/>
    </source>
</evidence>
<keyword evidence="3" id="KW-1185">Reference proteome</keyword>
<organism evidence="2 3">
    <name type="scientific">Candidatus Chloroploca mongolica</name>
    <dbReference type="NCBI Taxonomy" id="2528176"/>
    <lineage>
        <taxon>Bacteria</taxon>
        <taxon>Bacillati</taxon>
        <taxon>Chloroflexota</taxon>
        <taxon>Chloroflexia</taxon>
        <taxon>Chloroflexales</taxon>
        <taxon>Chloroflexineae</taxon>
        <taxon>Oscillochloridaceae</taxon>
        <taxon>Candidatus Chloroploca</taxon>
    </lineage>
</organism>
<feature type="transmembrane region" description="Helical" evidence="1">
    <location>
        <begin position="139"/>
        <end position="164"/>
    </location>
</feature>
<gene>
    <name evidence="2" type="ORF">EYB53_012120</name>
</gene>
<evidence type="ECO:0000256" key="1">
    <source>
        <dbReference type="SAM" id="Phobius"/>
    </source>
</evidence>
<accession>A0ABS4DAI7</accession>
<reference evidence="2 3" key="1">
    <citation type="submission" date="2021-03" db="EMBL/GenBank/DDBJ databases">
        <authorList>
            <person name="Grouzdev D.S."/>
        </authorList>
    </citation>
    <scope>NUCLEOTIDE SEQUENCE [LARGE SCALE GENOMIC DNA]</scope>
    <source>
        <strain evidence="2 3">M50-1</strain>
    </source>
</reference>
<proteinExistence type="predicted"/>
<dbReference type="Proteomes" id="UP001193081">
    <property type="component" value="Unassembled WGS sequence"/>
</dbReference>
<keyword evidence="1" id="KW-0812">Transmembrane</keyword>
<feature type="transmembrane region" description="Helical" evidence="1">
    <location>
        <begin position="235"/>
        <end position="258"/>
    </location>
</feature>
<evidence type="ECO:0000313" key="3">
    <source>
        <dbReference type="Proteomes" id="UP001193081"/>
    </source>
</evidence>
<dbReference type="PANTHER" id="PTHR43471">
    <property type="entry name" value="ABC TRANSPORTER PERMEASE"/>
    <property type="match status" value="1"/>
</dbReference>
<dbReference type="Pfam" id="PF12679">
    <property type="entry name" value="ABC2_membrane_2"/>
    <property type="match status" value="1"/>
</dbReference>
<dbReference type="RefSeq" id="WP_135478444.1">
    <property type="nucleotide sequence ID" value="NZ_SIJK02000019.1"/>
</dbReference>
<feature type="transmembrane region" description="Helical" evidence="1">
    <location>
        <begin position="176"/>
        <end position="199"/>
    </location>
</feature>
<sequence length="271" mass="29687">MNTRAIFAIARKDLKVAIQNKGVVLPIIILPLVLFVILPWIMVYASSFTETTGASNDIGELLARMPAGLLHELSGFTPNQQLIVFSLVYMLAPMFLIMPLMVSSVLAADSFAGEKERKTLEALLYTPITDRELFAAKLLGSWTTALAVTVLSFIVYAVMVNAAGWQSIGRIFFPNWMWIALVVWVTPAVAGLGLVVMVFASARAQGFQDAYQTGGLVVLPVIALMIGQVSGVMYFSLSVVMIVGLAIWLIDAVLLWFASKSFRRSQLMTKF</sequence>
<feature type="transmembrane region" description="Helical" evidence="1">
    <location>
        <begin position="82"/>
        <end position="108"/>
    </location>
</feature>
<comment type="caution">
    <text evidence="2">The sequence shown here is derived from an EMBL/GenBank/DDBJ whole genome shotgun (WGS) entry which is preliminary data.</text>
</comment>
<dbReference type="PANTHER" id="PTHR43471:SF3">
    <property type="entry name" value="ABC TRANSPORTER PERMEASE PROTEIN NATB"/>
    <property type="match status" value="1"/>
</dbReference>